<evidence type="ECO:0000313" key="3">
    <source>
        <dbReference type="Proteomes" id="UP000289703"/>
    </source>
</evidence>
<reference evidence="2 3" key="1">
    <citation type="submission" date="2019-01" db="EMBL/GenBank/DDBJ databases">
        <title>Ancylomarina salipaludis sp. nov., isolated from a salt marsh.</title>
        <authorList>
            <person name="Yoon J.-H."/>
        </authorList>
    </citation>
    <scope>NUCLEOTIDE SEQUENCE [LARGE SCALE GENOMIC DNA]</scope>
    <source>
        <strain evidence="2 3">SHSM-M15</strain>
    </source>
</reference>
<feature type="transmembrane region" description="Helical" evidence="1">
    <location>
        <begin position="128"/>
        <end position="145"/>
    </location>
</feature>
<evidence type="ECO:0000313" key="2">
    <source>
        <dbReference type="EMBL" id="RXQ91532.1"/>
    </source>
</evidence>
<keyword evidence="1" id="KW-1133">Transmembrane helix</keyword>
<dbReference type="OrthoDB" id="9097160at2"/>
<evidence type="ECO:0000256" key="1">
    <source>
        <dbReference type="SAM" id="Phobius"/>
    </source>
</evidence>
<dbReference type="InterPro" id="IPR006750">
    <property type="entry name" value="YdcZ"/>
</dbReference>
<feature type="transmembrane region" description="Helical" evidence="1">
    <location>
        <begin position="70"/>
        <end position="90"/>
    </location>
</feature>
<gene>
    <name evidence="2" type="ORF">EO244_12355</name>
</gene>
<comment type="caution">
    <text evidence="2">The sequence shown here is derived from an EMBL/GenBank/DDBJ whole genome shotgun (WGS) entry which is preliminary data.</text>
</comment>
<proteinExistence type="predicted"/>
<dbReference type="PANTHER" id="PTHR34821:SF2">
    <property type="entry name" value="INNER MEMBRANE PROTEIN YDCZ"/>
    <property type="match status" value="1"/>
</dbReference>
<accession>A0A4Q1JKT6</accession>
<dbReference type="AlphaFoldDB" id="A0A4Q1JKT6"/>
<protein>
    <submittedName>
        <fullName evidence="2">DMT family transporter</fullName>
    </submittedName>
</protein>
<dbReference type="GO" id="GO:0005886">
    <property type="term" value="C:plasma membrane"/>
    <property type="evidence" value="ECO:0007669"/>
    <property type="project" value="TreeGrafter"/>
</dbReference>
<dbReference type="Proteomes" id="UP000289703">
    <property type="component" value="Unassembled WGS sequence"/>
</dbReference>
<keyword evidence="1" id="KW-0812">Transmembrane</keyword>
<dbReference type="RefSeq" id="WP_129254985.1">
    <property type="nucleotide sequence ID" value="NZ_SAXA01000011.1"/>
</dbReference>
<name>A0A4Q1JKT6_9BACT</name>
<keyword evidence="1" id="KW-0472">Membrane</keyword>
<organism evidence="2 3">
    <name type="scientific">Ancylomarina salipaludis</name>
    <dbReference type="NCBI Taxonomy" id="2501299"/>
    <lineage>
        <taxon>Bacteria</taxon>
        <taxon>Pseudomonadati</taxon>
        <taxon>Bacteroidota</taxon>
        <taxon>Bacteroidia</taxon>
        <taxon>Marinilabiliales</taxon>
        <taxon>Marinifilaceae</taxon>
        <taxon>Ancylomarina</taxon>
    </lineage>
</organism>
<keyword evidence="3" id="KW-1185">Reference proteome</keyword>
<dbReference type="PANTHER" id="PTHR34821">
    <property type="entry name" value="INNER MEMBRANE PROTEIN YDCZ"/>
    <property type="match status" value="1"/>
</dbReference>
<feature type="transmembrane region" description="Helical" evidence="1">
    <location>
        <begin position="36"/>
        <end position="58"/>
    </location>
</feature>
<dbReference type="Pfam" id="PF04657">
    <property type="entry name" value="DMT_YdcZ"/>
    <property type="match status" value="1"/>
</dbReference>
<sequence length="147" mass="15934">MRYFLMILALVAGCLLPVQASINAKLGSFLKAPLMAALVNFMVGGFILLMVIIGTRTPNNIMQAIKEAPVYSWIGGLMGCIYVSSIIFLVPRLGAALSFGLIVAGQLIFSMILDHYGLFGVPVQPANWGRILGILLIFAGIFFIHKF</sequence>
<feature type="transmembrane region" description="Helical" evidence="1">
    <location>
        <begin position="96"/>
        <end position="116"/>
    </location>
</feature>
<dbReference type="EMBL" id="SAXA01000011">
    <property type="protein sequence ID" value="RXQ91532.1"/>
    <property type="molecule type" value="Genomic_DNA"/>
</dbReference>